<reference evidence="1 2" key="1">
    <citation type="journal article" date="2023" name="Plant Biotechnol. J.">
        <title>Chromosome-level wild Hevea brasiliensis genome provides new tools for genomic-assisted breeding and valuable loci to elevate rubber yield.</title>
        <authorList>
            <person name="Cheng H."/>
            <person name="Song X."/>
            <person name="Hu Y."/>
            <person name="Wu T."/>
            <person name="Yang Q."/>
            <person name="An Z."/>
            <person name="Feng S."/>
            <person name="Deng Z."/>
            <person name="Wu W."/>
            <person name="Zeng X."/>
            <person name="Tu M."/>
            <person name="Wang X."/>
            <person name="Huang H."/>
        </authorList>
    </citation>
    <scope>NUCLEOTIDE SEQUENCE [LARGE SCALE GENOMIC DNA]</scope>
    <source>
        <strain evidence="1">MT/VB/25A 57/8</strain>
    </source>
</reference>
<evidence type="ECO:0000313" key="1">
    <source>
        <dbReference type="EMBL" id="KAJ9129191.1"/>
    </source>
</evidence>
<proteinExistence type="predicted"/>
<accession>A0ABQ9KAS8</accession>
<feature type="non-terminal residue" evidence="1">
    <location>
        <position position="79"/>
    </location>
</feature>
<keyword evidence="2" id="KW-1185">Reference proteome</keyword>
<dbReference type="Proteomes" id="UP001174677">
    <property type="component" value="Unassembled WGS sequence"/>
</dbReference>
<organism evidence="1 2">
    <name type="scientific">Hevea brasiliensis</name>
    <name type="common">Para rubber tree</name>
    <name type="synonym">Siphonia brasiliensis</name>
    <dbReference type="NCBI Taxonomy" id="3981"/>
    <lineage>
        <taxon>Eukaryota</taxon>
        <taxon>Viridiplantae</taxon>
        <taxon>Streptophyta</taxon>
        <taxon>Embryophyta</taxon>
        <taxon>Tracheophyta</taxon>
        <taxon>Spermatophyta</taxon>
        <taxon>Magnoliopsida</taxon>
        <taxon>eudicotyledons</taxon>
        <taxon>Gunneridae</taxon>
        <taxon>Pentapetalae</taxon>
        <taxon>rosids</taxon>
        <taxon>fabids</taxon>
        <taxon>Malpighiales</taxon>
        <taxon>Euphorbiaceae</taxon>
        <taxon>Crotonoideae</taxon>
        <taxon>Micrandreae</taxon>
        <taxon>Hevea</taxon>
    </lineage>
</organism>
<sequence length="79" mass="9004">MVEQFEKGLATQEKEVQNPDVLEIIYTLINAPNQEQGCSAFVINERNLAETIADILEKGIKRWIDMALDKINANMEKII</sequence>
<comment type="caution">
    <text evidence="1">The sequence shown here is derived from an EMBL/GenBank/DDBJ whole genome shotgun (WGS) entry which is preliminary data.</text>
</comment>
<protein>
    <submittedName>
        <fullName evidence="1">Uncharacterized protein</fullName>
    </submittedName>
</protein>
<gene>
    <name evidence="1" type="ORF">P3X46_034021</name>
</gene>
<name>A0ABQ9KAS8_HEVBR</name>
<evidence type="ECO:0000313" key="2">
    <source>
        <dbReference type="Proteomes" id="UP001174677"/>
    </source>
</evidence>
<dbReference type="EMBL" id="JARPOI010000221">
    <property type="protein sequence ID" value="KAJ9129191.1"/>
    <property type="molecule type" value="Genomic_DNA"/>
</dbReference>